<proteinExistence type="inferred from homology"/>
<protein>
    <submittedName>
        <fullName evidence="5">Aldo/keto reductase</fullName>
    </submittedName>
</protein>
<dbReference type="InterPro" id="IPR023210">
    <property type="entry name" value="NADP_OxRdtase_dom"/>
</dbReference>
<keyword evidence="2" id="KW-0521">NADP</keyword>
<dbReference type="AlphaFoldDB" id="A0A975FNM6"/>
<accession>A0A975FNM6</accession>
<keyword evidence="6" id="KW-1185">Reference proteome</keyword>
<evidence type="ECO:0000256" key="3">
    <source>
        <dbReference type="ARBA" id="ARBA00023002"/>
    </source>
</evidence>
<name>A0A975FNM6_9MICO</name>
<dbReference type="PANTHER" id="PTHR43150:SF4">
    <property type="entry name" value="L-GLYCERALDEHYDE 3-PHOSPHATE REDUCTASE"/>
    <property type="match status" value="1"/>
</dbReference>
<dbReference type="Pfam" id="PF00248">
    <property type="entry name" value="Aldo_ket_red"/>
    <property type="match status" value="1"/>
</dbReference>
<evidence type="ECO:0000256" key="1">
    <source>
        <dbReference type="ARBA" id="ARBA00006515"/>
    </source>
</evidence>
<dbReference type="Proteomes" id="UP000671914">
    <property type="component" value="Chromosome"/>
</dbReference>
<dbReference type="GO" id="GO:0051596">
    <property type="term" value="P:methylglyoxal catabolic process"/>
    <property type="evidence" value="ECO:0007669"/>
    <property type="project" value="TreeGrafter"/>
</dbReference>
<dbReference type="InterPro" id="IPR020471">
    <property type="entry name" value="AKR"/>
</dbReference>
<evidence type="ECO:0000313" key="6">
    <source>
        <dbReference type="Proteomes" id="UP000671914"/>
    </source>
</evidence>
<dbReference type="InterPro" id="IPR036812">
    <property type="entry name" value="NAD(P)_OxRdtase_dom_sf"/>
</dbReference>
<gene>
    <name evidence="5" type="ORF">G127AT_13820</name>
</gene>
<keyword evidence="3" id="KW-0560">Oxidoreductase</keyword>
<dbReference type="PANTHER" id="PTHR43150">
    <property type="entry name" value="HYPERKINETIC, ISOFORM M"/>
    <property type="match status" value="1"/>
</dbReference>
<evidence type="ECO:0000313" key="5">
    <source>
        <dbReference type="EMBL" id="QTX04336.1"/>
    </source>
</evidence>
<comment type="similarity">
    <text evidence="1">Belongs to the shaker potassium channel beta subunit family.</text>
</comment>
<dbReference type="PRINTS" id="PR00069">
    <property type="entry name" value="ALDKETRDTASE"/>
</dbReference>
<dbReference type="InterPro" id="IPR005399">
    <property type="entry name" value="K_chnl_volt-dep_bsu_KCNAB-rel"/>
</dbReference>
<dbReference type="Gene3D" id="3.20.20.100">
    <property type="entry name" value="NADP-dependent oxidoreductase domain"/>
    <property type="match status" value="1"/>
</dbReference>
<feature type="domain" description="NADP-dependent oxidoreductase" evidence="4">
    <location>
        <begin position="9"/>
        <end position="127"/>
    </location>
</feature>
<evidence type="ECO:0000256" key="2">
    <source>
        <dbReference type="ARBA" id="ARBA00022857"/>
    </source>
</evidence>
<dbReference type="SUPFAM" id="SSF51430">
    <property type="entry name" value="NAD(P)-linked oxidoreductase"/>
    <property type="match status" value="1"/>
</dbReference>
<sequence>MAEQELDKLHVSLDRSLGRLGLDYVDIFYSHRPDPETPLEETMGALAEAVRQGKALYVGISSYSAADSSRAAEILADLGVPLTIHQPSYSILNRWIETDGLLDAAGDAGFGIIGFAALDGPAFTESDLARIDELGGDAGVDLWAGAREGGGLPRLRA</sequence>
<dbReference type="EMBL" id="CP071696">
    <property type="protein sequence ID" value="QTX04336.1"/>
    <property type="molecule type" value="Genomic_DNA"/>
</dbReference>
<reference evidence="5" key="1">
    <citation type="submission" date="2021-03" db="EMBL/GenBank/DDBJ databases">
        <title>Agromyces archimandritus sp. nov., isolated from the cockroach Archimandrita tessellata.</title>
        <authorList>
            <person name="Guzman J."/>
            <person name="Ortuzar M."/>
            <person name="Poehlein A."/>
            <person name="Daniel R."/>
            <person name="Trujillo M."/>
            <person name="Vilcinskas A."/>
        </authorList>
    </citation>
    <scope>NUCLEOTIDE SEQUENCE</scope>
    <source>
        <strain evidence="5">G127AT</strain>
    </source>
</reference>
<dbReference type="KEGG" id="aarc:G127AT_13820"/>
<organism evidence="5 6">
    <name type="scientific">Agromyces archimandritae</name>
    <dbReference type="NCBI Taxonomy" id="2781962"/>
    <lineage>
        <taxon>Bacteria</taxon>
        <taxon>Bacillati</taxon>
        <taxon>Actinomycetota</taxon>
        <taxon>Actinomycetes</taxon>
        <taxon>Micrococcales</taxon>
        <taxon>Microbacteriaceae</taxon>
        <taxon>Agromyces</taxon>
    </lineage>
</organism>
<dbReference type="GO" id="GO:0016491">
    <property type="term" value="F:oxidoreductase activity"/>
    <property type="evidence" value="ECO:0007669"/>
    <property type="project" value="UniProtKB-KW"/>
</dbReference>
<evidence type="ECO:0000259" key="4">
    <source>
        <dbReference type="Pfam" id="PF00248"/>
    </source>
</evidence>